<name>A0A4Q9PCE2_9APHY</name>
<dbReference type="EMBL" id="ML145251">
    <property type="protein sequence ID" value="TBU52419.1"/>
    <property type="molecule type" value="Genomic_DNA"/>
</dbReference>
<keyword evidence="2" id="KW-1185">Reference proteome</keyword>
<dbReference type="AlphaFoldDB" id="A0A4Q9PCE2"/>
<evidence type="ECO:0000313" key="2">
    <source>
        <dbReference type="Proteomes" id="UP000292082"/>
    </source>
</evidence>
<protein>
    <submittedName>
        <fullName evidence="1">Uncharacterized protein</fullName>
    </submittedName>
</protein>
<gene>
    <name evidence="1" type="ORF">BD310DRAFT_231749</name>
</gene>
<organism evidence="1 2">
    <name type="scientific">Dichomitus squalens</name>
    <dbReference type="NCBI Taxonomy" id="114155"/>
    <lineage>
        <taxon>Eukaryota</taxon>
        <taxon>Fungi</taxon>
        <taxon>Dikarya</taxon>
        <taxon>Basidiomycota</taxon>
        <taxon>Agaricomycotina</taxon>
        <taxon>Agaricomycetes</taxon>
        <taxon>Polyporales</taxon>
        <taxon>Polyporaceae</taxon>
        <taxon>Dichomitus</taxon>
    </lineage>
</organism>
<dbReference type="Proteomes" id="UP000292082">
    <property type="component" value="Unassembled WGS sequence"/>
</dbReference>
<sequence>MLALSSQSRGRSLVMFATVQIEMLDAIHSMACVWVPLHSGLAQSSINIPSQPDAPHPTVDSMFKLVQACSVWTKVIACVQILLKYCSYGAGAIIEHGALALVAGPRPG</sequence>
<accession>A0A4Q9PCE2</accession>
<evidence type="ECO:0000313" key="1">
    <source>
        <dbReference type="EMBL" id="TBU52419.1"/>
    </source>
</evidence>
<proteinExistence type="predicted"/>
<reference evidence="1 2" key="1">
    <citation type="submission" date="2019-01" db="EMBL/GenBank/DDBJ databases">
        <title>Draft genome sequences of three monokaryotic isolates of the white-rot basidiomycete fungus Dichomitus squalens.</title>
        <authorList>
            <consortium name="DOE Joint Genome Institute"/>
            <person name="Lopez S.C."/>
            <person name="Andreopoulos B."/>
            <person name="Pangilinan J."/>
            <person name="Lipzen A."/>
            <person name="Riley R."/>
            <person name="Ahrendt S."/>
            <person name="Ng V."/>
            <person name="Barry K."/>
            <person name="Daum C."/>
            <person name="Grigoriev I.V."/>
            <person name="Hilden K.S."/>
            <person name="Makela M.R."/>
            <person name="de Vries R.P."/>
        </authorList>
    </citation>
    <scope>NUCLEOTIDE SEQUENCE [LARGE SCALE GENOMIC DNA]</scope>
    <source>
        <strain evidence="1 2">CBS 464.89</strain>
    </source>
</reference>